<evidence type="ECO:0000256" key="1">
    <source>
        <dbReference type="ARBA" id="ARBA00023015"/>
    </source>
</evidence>
<dbReference type="Gene3D" id="1.10.10.10">
    <property type="entry name" value="Winged helix-like DNA-binding domain superfamily/Winged helix DNA-binding domain"/>
    <property type="match status" value="1"/>
</dbReference>
<organism evidence="5 6">
    <name type="scientific">Bacillus sonorensis</name>
    <dbReference type="NCBI Taxonomy" id="119858"/>
    <lineage>
        <taxon>Bacteria</taxon>
        <taxon>Bacillati</taxon>
        <taxon>Bacillota</taxon>
        <taxon>Bacilli</taxon>
        <taxon>Bacillales</taxon>
        <taxon>Bacillaceae</taxon>
        <taxon>Bacillus</taxon>
    </lineage>
</organism>
<dbReference type="EMBL" id="CP021920">
    <property type="protein sequence ID" value="ASB90006.1"/>
    <property type="molecule type" value="Genomic_DNA"/>
</dbReference>
<dbReference type="PROSITE" id="PS50949">
    <property type="entry name" value="HTH_GNTR"/>
    <property type="match status" value="1"/>
</dbReference>
<dbReference type="PRINTS" id="PR00035">
    <property type="entry name" value="HTHGNTR"/>
</dbReference>
<dbReference type="RefSeq" id="WP_006638553.1">
    <property type="nucleotide sequence ID" value="NZ_BORD01000002.1"/>
</dbReference>
<dbReference type="InterPro" id="IPR011711">
    <property type="entry name" value="GntR_C"/>
</dbReference>
<dbReference type="SUPFAM" id="SSF48008">
    <property type="entry name" value="GntR ligand-binding domain-like"/>
    <property type="match status" value="1"/>
</dbReference>
<keyword evidence="1" id="KW-0805">Transcription regulation</keyword>
<dbReference type="SMART" id="SM00895">
    <property type="entry name" value="FCD"/>
    <property type="match status" value="1"/>
</dbReference>
<dbReference type="PANTHER" id="PTHR43537">
    <property type="entry name" value="TRANSCRIPTIONAL REGULATOR, GNTR FAMILY"/>
    <property type="match status" value="1"/>
</dbReference>
<feature type="domain" description="HTH gntR-type" evidence="4">
    <location>
        <begin position="9"/>
        <end position="76"/>
    </location>
</feature>
<dbReference type="InterPro" id="IPR036390">
    <property type="entry name" value="WH_DNA-bd_sf"/>
</dbReference>
<evidence type="ECO:0000256" key="3">
    <source>
        <dbReference type="ARBA" id="ARBA00023163"/>
    </source>
</evidence>
<dbReference type="Gene3D" id="1.20.120.530">
    <property type="entry name" value="GntR ligand-binding domain-like"/>
    <property type="match status" value="1"/>
</dbReference>
<dbReference type="GeneID" id="92852559"/>
<protein>
    <submittedName>
        <fullName evidence="5">HTH-type transcriptional repressor RspR</fullName>
    </submittedName>
</protein>
<dbReference type="Pfam" id="PF00392">
    <property type="entry name" value="GntR"/>
    <property type="match status" value="1"/>
</dbReference>
<keyword evidence="2" id="KW-0238">DNA-binding</keyword>
<accession>A0ABM6LL86</accession>
<dbReference type="InterPro" id="IPR000524">
    <property type="entry name" value="Tscrpt_reg_HTH_GntR"/>
</dbReference>
<dbReference type="InterPro" id="IPR008920">
    <property type="entry name" value="TF_FadR/GntR_C"/>
</dbReference>
<dbReference type="CDD" id="cd07377">
    <property type="entry name" value="WHTH_GntR"/>
    <property type="match status" value="1"/>
</dbReference>
<evidence type="ECO:0000259" key="4">
    <source>
        <dbReference type="PROSITE" id="PS50949"/>
    </source>
</evidence>
<name>A0ABM6LL86_9BACI</name>
<proteinExistence type="predicted"/>
<dbReference type="PANTHER" id="PTHR43537:SF51">
    <property type="entry name" value="HTH-TYPE TRANSCRIPTIONAL REGULATOR LGOR-RELATED"/>
    <property type="match status" value="1"/>
</dbReference>
<keyword evidence="3" id="KW-0804">Transcription</keyword>
<dbReference type="InterPro" id="IPR036388">
    <property type="entry name" value="WH-like_DNA-bd_sf"/>
</dbReference>
<keyword evidence="6" id="KW-1185">Reference proteome</keyword>
<gene>
    <name evidence="5" type="ORF">S101395_03499</name>
</gene>
<evidence type="ECO:0000313" key="5">
    <source>
        <dbReference type="EMBL" id="ASB90006.1"/>
    </source>
</evidence>
<sequence>MNITHSSVRSTRDQVYYLLKEEIMKFRLIPGSHISEKEISEKYEVSRTPVREAFLQLSKEGLLEIYPQKGTRVSLIDLDLVEEARFMRENLEKAVAELACRDFPGQTMIELEHNVKMQEMSIDQKNYESLFDLDEAFHKMIFEGCRKANIWSAIEQMNVPFRRIRFLRLAADFNWDTIYEQHAALIKAIKAQQPSEARRIAEEHLKLVIVDKEMLIEEFPGYFKKKAL</sequence>
<evidence type="ECO:0000313" key="6">
    <source>
        <dbReference type="Proteomes" id="UP000196877"/>
    </source>
</evidence>
<evidence type="ECO:0000256" key="2">
    <source>
        <dbReference type="ARBA" id="ARBA00023125"/>
    </source>
</evidence>
<reference evidence="5 6" key="1">
    <citation type="submission" date="2017-06" db="EMBL/GenBank/DDBJ databases">
        <title>Genome sequence of Bacillus sonorensis strain SRCM101395.</title>
        <authorList>
            <person name="Cho S.H."/>
        </authorList>
    </citation>
    <scope>NUCLEOTIDE SEQUENCE [LARGE SCALE GENOMIC DNA]</scope>
    <source>
        <strain evidence="5 6">SRCM101395</strain>
    </source>
</reference>
<dbReference type="SMART" id="SM00345">
    <property type="entry name" value="HTH_GNTR"/>
    <property type="match status" value="1"/>
</dbReference>
<dbReference type="Pfam" id="PF07729">
    <property type="entry name" value="FCD"/>
    <property type="match status" value="1"/>
</dbReference>
<dbReference type="Proteomes" id="UP000196877">
    <property type="component" value="Chromosome"/>
</dbReference>
<dbReference type="SUPFAM" id="SSF46785">
    <property type="entry name" value="Winged helix' DNA-binding domain"/>
    <property type="match status" value="1"/>
</dbReference>